<evidence type="ECO:0000256" key="2">
    <source>
        <dbReference type="ARBA" id="ARBA00022676"/>
    </source>
</evidence>
<gene>
    <name evidence="9" type="ORF">DFP79_0938</name>
</gene>
<dbReference type="SUPFAM" id="SSF53756">
    <property type="entry name" value="UDP-Glycosyltransferase/glycogen phosphorylase"/>
    <property type="match status" value="1"/>
</dbReference>
<sequence>MKILLISAYHAQSHKAWADSIKEMLNHVEWAEAILPAHYFSWRIRGNALGFAYASEFREIFSQKYDLVIATSMTDVAGLKAFLPALATVPWLLYFHENQFDYPSSRFQKGIVEMQMVTLYSALAADVCVFNSAYNRDSFLSGVSQLLKKLPDYTGENCPAVLREKSKVISVPIAQDVVDFAQYSPKQKRVPHIIWAARWEYDKGPDRLLAVLRQLKHDGFEFKLSVLGQGFRNQPDEFSIIAEEFKDHILNFGFLSSREDYLATLAQGDIFLSTALHEFQGLSVIEAVSQGCRPVLPRRQVYPELFGDDFTYPESKDIKAEAASAVALIKSIEPVCLPETLRFTQEVLKPQYESLIHSLVFR</sequence>
<evidence type="ECO:0000259" key="7">
    <source>
        <dbReference type="Pfam" id="PF00534"/>
    </source>
</evidence>
<accession>A0A4R6MDV3</accession>
<evidence type="ECO:0000256" key="6">
    <source>
        <dbReference type="ARBA" id="ARBA00048439"/>
    </source>
</evidence>
<dbReference type="Pfam" id="PF00534">
    <property type="entry name" value="Glycos_transf_1"/>
    <property type="match status" value="1"/>
</dbReference>
<dbReference type="Pfam" id="PF12038">
    <property type="entry name" value="QTMAN_N"/>
    <property type="match status" value="1"/>
</dbReference>
<keyword evidence="2" id="KW-0328">Glycosyltransferase</keyword>
<evidence type="ECO:0000256" key="3">
    <source>
        <dbReference type="ARBA" id="ARBA00022679"/>
    </source>
</evidence>
<dbReference type="GO" id="GO:0016438">
    <property type="term" value="F:tRNA-queuosine(34) beta-mannosyltransferase activity"/>
    <property type="evidence" value="ECO:0007669"/>
    <property type="project" value="UniProtKB-EC"/>
</dbReference>
<proteinExistence type="inferred from homology"/>
<feature type="domain" description="Glycosyl transferase family 1" evidence="7">
    <location>
        <begin position="185"/>
        <end position="311"/>
    </location>
</feature>
<keyword evidence="3 9" id="KW-0808">Transferase</keyword>
<dbReference type="RefSeq" id="WP_133502750.1">
    <property type="nucleotide sequence ID" value="NZ_SNXC01000009.1"/>
</dbReference>
<dbReference type="Gene3D" id="3.40.50.2000">
    <property type="entry name" value="Glycogen Phosphorylase B"/>
    <property type="match status" value="1"/>
</dbReference>
<dbReference type="Proteomes" id="UP000294656">
    <property type="component" value="Unassembled WGS sequence"/>
</dbReference>
<dbReference type="EC" id="2.4.1.110" evidence="4"/>
<comment type="catalytic activity">
    <reaction evidence="6">
        <text>queuosine(34) in tRNA(Asp) + GDP-alpha-D-mannose = O-4''-alpha-D-mannosylqueuosine(34) in tRNA(Asp) + GDP + H(+)</text>
        <dbReference type="Rhea" id="RHEA:12885"/>
        <dbReference type="Rhea" id="RHEA-COMP:18572"/>
        <dbReference type="Rhea" id="RHEA-COMP:18581"/>
        <dbReference type="ChEBI" id="CHEBI:15378"/>
        <dbReference type="ChEBI" id="CHEBI:57527"/>
        <dbReference type="ChEBI" id="CHEBI:58189"/>
        <dbReference type="ChEBI" id="CHEBI:194431"/>
        <dbReference type="ChEBI" id="CHEBI:194442"/>
        <dbReference type="EC" id="2.4.1.110"/>
    </reaction>
    <physiologicalReaction direction="left-to-right" evidence="6">
        <dbReference type="Rhea" id="RHEA:12886"/>
    </physiologicalReaction>
</comment>
<evidence type="ECO:0000259" key="8">
    <source>
        <dbReference type="Pfam" id="PF12038"/>
    </source>
</evidence>
<dbReference type="PANTHER" id="PTHR13615:SF3">
    <property type="entry name" value="GLYCOSYLTRANSFERASE-LIKE DOMAIN-CONTAINING PROTEIN 1"/>
    <property type="match status" value="1"/>
</dbReference>
<dbReference type="InterPro" id="IPR001296">
    <property type="entry name" value="Glyco_trans_1"/>
</dbReference>
<name>A0A4R6MDV3_9GAMM</name>
<evidence type="ECO:0000256" key="5">
    <source>
        <dbReference type="ARBA" id="ARBA00044539"/>
    </source>
</evidence>
<organism evidence="9 10">
    <name type="scientific">Marinomonas balearica</name>
    <dbReference type="NCBI Taxonomy" id="491947"/>
    <lineage>
        <taxon>Bacteria</taxon>
        <taxon>Pseudomonadati</taxon>
        <taxon>Pseudomonadota</taxon>
        <taxon>Gammaproteobacteria</taxon>
        <taxon>Oceanospirillales</taxon>
        <taxon>Oceanospirillaceae</taxon>
        <taxon>Marinomonas</taxon>
    </lineage>
</organism>
<dbReference type="EMBL" id="SNXC01000009">
    <property type="protein sequence ID" value="TDO99927.1"/>
    <property type="molecule type" value="Genomic_DNA"/>
</dbReference>
<comment type="similarity">
    <text evidence="1">Belongs to the glycosyltransferase group 1 family. Glycosyltransferase 4 subfamily.</text>
</comment>
<evidence type="ECO:0000256" key="4">
    <source>
        <dbReference type="ARBA" id="ARBA00044517"/>
    </source>
</evidence>
<dbReference type="OrthoDB" id="9792163at2"/>
<feature type="domain" description="tRNA-queuosine alpha-mannosyltransferase N-terminal" evidence="8">
    <location>
        <begin position="2"/>
        <end position="173"/>
    </location>
</feature>
<dbReference type="InterPro" id="IPR022701">
    <property type="entry name" value="QTMAN_N"/>
</dbReference>
<protein>
    <recommendedName>
        <fullName evidence="5">tRNA-queuosine alpha-mannosyltransferase</fullName>
        <ecNumber evidence="4">2.4.1.110</ecNumber>
    </recommendedName>
</protein>
<reference evidence="9 10" key="1">
    <citation type="submission" date="2019-03" db="EMBL/GenBank/DDBJ databases">
        <title>Genomic Encyclopedia of Type Strains, Phase III (KMG-III): the genomes of soil and plant-associated and newly described type strains.</title>
        <authorList>
            <person name="Whitman W."/>
        </authorList>
    </citation>
    <scope>NUCLEOTIDE SEQUENCE [LARGE SCALE GENOMIC DNA]</scope>
    <source>
        <strain evidence="9 10">CECT 7378</strain>
    </source>
</reference>
<evidence type="ECO:0000256" key="1">
    <source>
        <dbReference type="ARBA" id="ARBA00009481"/>
    </source>
</evidence>
<evidence type="ECO:0000313" key="9">
    <source>
        <dbReference type="EMBL" id="TDO99927.1"/>
    </source>
</evidence>
<dbReference type="PANTHER" id="PTHR13615">
    <property type="entry name" value="GLYCOSYLTRANSFERASE-LIKE 1"/>
    <property type="match status" value="1"/>
</dbReference>
<evidence type="ECO:0000313" key="10">
    <source>
        <dbReference type="Proteomes" id="UP000294656"/>
    </source>
</evidence>
<dbReference type="AlphaFoldDB" id="A0A4R6MDV3"/>
<keyword evidence="10" id="KW-1185">Reference proteome</keyword>
<comment type="caution">
    <text evidence="9">The sequence shown here is derived from an EMBL/GenBank/DDBJ whole genome shotgun (WGS) entry which is preliminary data.</text>
</comment>
<dbReference type="InterPro" id="IPR051862">
    <property type="entry name" value="GT-like_domain_containing_1"/>
</dbReference>